<reference evidence="1" key="1">
    <citation type="submission" date="2021-08" db="EMBL/GenBank/DDBJ databases">
        <title>The first chromosome-level gecko genome reveals the dynamic sex chromosomes of Neotropical dwarf geckos (Sphaerodactylidae: Sphaerodactylus).</title>
        <authorList>
            <person name="Pinto B.J."/>
            <person name="Keating S.E."/>
            <person name="Gamble T."/>
        </authorList>
    </citation>
    <scope>NUCLEOTIDE SEQUENCE</scope>
    <source>
        <strain evidence="1">TG3544</strain>
    </source>
</reference>
<evidence type="ECO:0000313" key="2">
    <source>
        <dbReference type="Proteomes" id="UP000827872"/>
    </source>
</evidence>
<dbReference type="Proteomes" id="UP000827872">
    <property type="component" value="Linkage Group LG17"/>
</dbReference>
<keyword evidence="2" id="KW-1185">Reference proteome</keyword>
<sequence length="114" mass="12280">MPKERPRLEQVCGSADPWGALLCKTLADRLLILIGLEQEPLPDWLCPVSVGDGMVWGGEGCICLRVQAETKGLLGRSMLHSADLPGETSCLGETGSTPGLSPRFPEQPYLFFPA</sequence>
<name>A0ACB8E4U0_9SAUR</name>
<evidence type="ECO:0000313" key="1">
    <source>
        <dbReference type="EMBL" id="KAH7987356.1"/>
    </source>
</evidence>
<accession>A0ACB8E4U0</accession>
<dbReference type="EMBL" id="CM037630">
    <property type="protein sequence ID" value="KAH7987356.1"/>
    <property type="molecule type" value="Genomic_DNA"/>
</dbReference>
<comment type="caution">
    <text evidence="1">The sequence shown here is derived from an EMBL/GenBank/DDBJ whole genome shotgun (WGS) entry which is preliminary data.</text>
</comment>
<protein>
    <submittedName>
        <fullName evidence="1">Uncharacterized protein</fullName>
    </submittedName>
</protein>
<organism evidence="1 2">
    <name type="scientific">Sphaerodactylus townsendi</name>
    <dbReference type="NCBI Taxonomy" id="933632"/>
    <lineage>
        <taxon>Eukaryota</taxon>
        <taxon>Metazoa</taxon>
        <taxon>Chordata</taxon>
        <taxon>Craniata</taxon>
        <taxon>Vertebrata</taxon>
        <taxon>Euteleostomi</taxon>
        <taxon>Lepidosauria</taxon>
        <taxon>Squamata</taxon>
        <taxon>Bifurcata</taxon>
        <taxon>Gekkota</taxon>
        <taxon>Sphaerodactylidae</taxon>
        <taxon>Sphaerodactylus</taxon>
    </lineage>
</organism>
<proteinExistence type="predicted"/>
<gene>
    <name evidence="1" type="ORF">K3G42_003770</name>
</gene>